<dbReference type="AlphaFoldDB" id="A0A1R2AQT5"/>
<keyword evidence="1" id="KW-0812">Transmembrane</keyword>
<evidence type="ECO:0000313" key="2">
    <source>
        <dbReference type="EMBL" id="OMJ66846.1"/>
    </source>
</evidence>
<keyword evidence="1" id="KW-1133">Transmembrane helix</keyword>
<sequence>METIVKTEVEDPINHVQLFYTFDNSKSLDEACFIQYLPNSTFPPLSEGIYIYTHPDDCQTQPKNLMIYITILAIGIMLLLLHAMDN</sequence>
<evidence type="ECO:0000256" key="1">
    <source>
        <dbReference type="SAM" id="Phobius"/>
    </source>
</evidence>
<feature type="transmembrane region" description="Helical" evidence="1">
    <location>
        <begin position="65"/>
        <end position="84"/>
    </location>
</feature>
<proteinExistence type="predicted"/>
<accession>A0A1R2AQT5</accession>
<organism evidence="2 3">
    <name type="scientific">Stentor coeruleus</name>
    <dbReference type="NCBI Taxonomy" id="5963"/>
    <lineage>
        <taxon>Eukaryota</taxon>
        <taxon>Sar</taxon>
        <taxon>Alveolata</taxon>
        <taxon>Ciliophora</taxon>
        <taxon>Postciliodesmatophora</taxon>
        <taxon>Heterotrichea</taxon>
        <taxon>Heterotrichida</taxon>
        <taxon>Stentoridae</taxon>
        <taxon>Stentor</taxon>
    </lineage>
</organism>
<comment type="caution">
    <text evidence="2">The sequence shown here is derived from an EMBL/GenBank/DDBJ whole genome shotgun (WGS) entry which is preliminary data.</text>
</comment>
<evidence type="ECO:0000313" key="3">
    <source>
        <dbReference type="Proteomes" id="UP000187209"/>
    </source>
</evidence>
<gene>
    <name evidence="2" type="ORF">SteCoe_36176</name>
</gene>
<keyword evidence="1" id="KW-0472">Membrane</keyword>
<dbReference type="Proteomes" id="UP000187209">
    <property type="component" value="Unassembled WGS sequence"/>
</dbReference>
<name>A0A1R2AQT5_9CILI</name>
<protein>
    <submittedName>
        <fullName evidence="2">Uncharacterized protein</fullName>
    </submittedName>
</protein>
<keyword evidence="3" id="KW-1185">Reference proteome</keyword>
<dbReference type="EMBL" id="MPUH01001621">
    <property type="protein sequence ID" value="OMJ66846.1"/>
    <property type="molecule type" value="Genomic_DNA"/>
</dbReference>
<reference evidence="2 3" key="1">
    <citation type="submission" date="2016-11" db="EMBL/GenBank/DDBJ databases">
        <title>The macronuclear genome of Stentor coeruleus: a giant cell with tiny introns.</title>
        <authorList>
            <person name="Slabodnick M."/>
            <person name="Ruby J.G."/>
            <person name="Reiff S.B."/>
            <person name="Swart E.C."/>
            <person name="Gosai S."/>
            <person name="Prabakaran S."/>
            <person name="Witkowska E."/>
            <person name="Larue G.E."/>
            <person name="Fisher S."/>
            <person name="Freeman R.M."/>
            <person name="Gunawardena J."/>
            <person name="Chu W."/>
            <person name="Stover N.A."/>
            <person name="Gregory B.D."/>
            <person name="Nowacki M."/>
            <person name="Derisi J."/>
            <person name="Roy S.W."/>
            <person name="Marshall W.F."/>
            <person name="Sood P."/>
        </authorList>
    </citation>
    <scope>NUCLEOTIDE SEQUENCE [LARGE SCALE GENOMIC DNA]</scope>
    <source>
        <strain evidence="2">WM001</strain>
    </source>
</reference>